<reference evidence="3" key="1">
    <citation type="submission" date="2017-02" db="UniProtKB">
        <authorList>
            <consortium name="WormBaseParasite"/>
        </authorList>
    </citation>
    <scope>IDENTIFICATION</scope>
</reference>
<evidence type="ECO:0000256" key="1">
    <source>
        <dbReference type="SAM" id="MobiDB-lite"/>
    </source>
</evidence>
<proteinExistence type="predicted"/>
<evidence type="ECO:0000313" key="2">
    <source>
        <dbReference type="Proteomes" id="UP000046393"/>
    </source>
</evidence>
<dbReference type="WBParaSite" id="SMUV_0001036501-mRNA-1">
    <property type="protein sequence ID" value="SMUV_0001036501-mRNA-1"/>
    <property type="gene ID" value="SMUV_0001036501"/>
</dbReference>
<feature type="region of interest" description="Disordered" evidence="1">
    <location>
        <begin position="252"/>
        <end position="279"/>
    </location>
</feature>
<protein>
    <submittedName>
        <fullName evidence="3">NAM-associated domain-containing protein</fullName>
    </submittedName>
</protein>
<feature type="compositionally biased region" description="Polar residues" evidence="1">
    <location>
        <begin position="252"/>
        <end position="277"/>
    </location>
</feature>
<name>A0A0N5AZE1_9BILA</name>
<dbReference type="AlphaFoldDB" id="A0A0N5AZE1"/>
<dbReference type="Proteomes" id="UP000046393">
    <property type="component" value="Unplaced"/>
</dbReference>
<accession>A0A0N5AZE1</accession>
<sequence length="332" mass="37094">MICNHHPQLEGVRNTVKLVTDVCAAINSNKSVEPGELSKTLKALEDSLVNRNIRMLERYKKTCFVNFTTFLNLAFDGGLISNSSTMTVNSSYNLDCNKEKIFSGFQNSCLTIPTRLQVKSAIFGSGSSGSSITRHATNKPKRVRINESDRLREEAMKWNKIAIALQCDPEENDEIFMEELLLLCKWSEEYEPQIDELSNFPSRSADNADNEIIIDYDCTHNATPSRKSLVHSVSSTILLQNLRISSTCLKPRTSSHVKPSVNLPNSSRATEDNQPISIDSPALSDSLEQVAFCGIITEDNDSYVEPTVTSIIPVNDTDCLSDDIWTNHNFDF</sequence>
<evidence type="ECO:0000313" key="3">
    <source>
        <dbReference type="WBParaSite" id="SMUV_0001036501-mRNA-1"/>
    </source>
</evidence>
<keyword evidence="2" id="KW-1185">Reference proteome</keyword>
<organism evidence="2 3">
    <name type="scientific">Syphacia muris</name>
    <dbReference type="NCBI Taxonomy" id="451379"/>
    <lineage>
        <taxon>Eukaryota</taxon>
        <taxon>Metazoa</taxon>
        <taxon>Ecdysozoa</taxon>
        <taxon>Nematoda</taxon>
        <taxon>Chromadorea</taxon>
        <taxon>Rhabditida</taxon>
        <taxon>Spirurina</taxon>
        <taxon>Oxyuridomorpha</taxon>
        <taxon>Oxyuroidea</taxon>
        <taxon>Oxyuridae</taxon>
        <taxon>Syphacia</taxon>
    </lineage>
</organism>